<accession>A0ACA9LGE5</accession>
<comment type="caution">
    <text evidence="1">The sequence shown here is derived from an EMBL/GenBank/DDBJ whole genome shotgun (WGS) entry which is preliminary data.</text>
</comment>
<feature type="non-terminal residue" evidence="1">
    <location>
        <position position="1"/>
    </location>
</feature>
<dbReference type="EMBL" id="CAJVPW010003778">
    <property type="protein sequence ID" value="CAG8529376.1"/>
    <property type="molecule type" value="Genomic_DNA"/>
</dbReference>
<gene>
    <name evidence="1" type="ORF">SPELUC_LOCUS4295</name>
</gene>
<sequence length="74" mass="8705">KEVYKENKSFSISEKDLGKYFQGWAKLLEKKQNIILNEGQINNKDLDNVIYPTLDKDAKWQLENMFIILKLSLA</sequence>
<reference evidence="1" key="1">
    <citation type="submission" date="2021-06" db="EMBL/GenBank/DDBJ databases">
        <authorList>
            <person name="Kallberg Y."/>
            <person name="Tangrot J."/>
            <person name="Rosling A."/>
        </authorList>
    </citation>
    <scope>NUCLEOTIDE SEQUENCE</scope>
    <source>
        <strain evidence="1">28 12/20/2015</strain>
    </source>
</reference>
<protein>
    <submittedName>
        <fullName evidence="1">7248_t:CDS:1</fullName>
    </submittedName>
</protein>
<keyword evidence="2" id="KW-1185">Reference proteome</keyword>
<organism evidence="1 2">
    <name type="scientific">Cetraspora pellucida</name>
    <dbReference type="NCBI Taxonomy" id="1433469"/>
    <lineage>
        <taxon>Eukaryota</taxon>
        <taxon>Fungi</taxon>
        <taxon>Fungi incertae sedis</taxon>
        <taxon>Mucoromycota</taxon>
        <taxon>Glomeromycotina</taxon>
        <taxon>Glomeromycetes</taxon>
        <taxon>Diversisporales</taxon>
        <taxon>Gigasporaceae</taxon>
        <taxon>Cetraspora</taxon>
    </lineage>
</organism>
<evidence type="ECO:0000313" key="1">
    <source>
        <dbReference type="EMBL" id="CAG8529376.1"/>
    </source>
</evidence>
<dbReference type="Proteomes" id="UP000789366">
    <property type="component" value="Unassembled WGS sequence"/>
</dbReference>
<evidence type="ECO:0000313" key="2">
    <source>
        <dbReference type="Proteomes" id="UP000789366"/>
    </source>
</evidence>
<proteinExistence type="predicted"/>
<name>A0ACA9LGE5_9GLOM</name>